<name>A0A5N6Q4B8_9ASTR</name>
<feature type="compositionally biased region" description="Acidic residues" evidence="1">
    <location>
        <begin position="272"/>
        <end position="289"/>
    </location>
</feature>
<organism evidence="2 3">
    <name type="scientific">Mikania micrantha</name>
    <name type="common">bitter vine</name>
    <dbReference type="NCBI Taxonomy" id="192012"/>
    <lineage>
        <taxon>Eukaryota</taxon>
        <taxon>Viridiplantae</taxon>
        <taxon>Streptophyta</taxon>
        <taxon>Embryophyta</taxon>
        <taxon>Tracheophyta</taxon>
        <taxon>Spermatophyta</taxon>
        <taxon>Magnoliopsida</taxon>
        <taxon>eudicotyledons</taxon>
        <taxon>Gunneridae</taxon>
        <taxon>Pentapetalae</taxon>
        <taxon>asterids</taxon>
        <taxon>campanulids</taxon>
        <taxon>Asterales</taxon>
        <taxon>Asteraceae</taxon>
        <taxon>Asteroideae</taxon>
        <taxon>Heliantheae alliance</taxon>
        <taxon>Eupatorieae</taxon>
        <taxon>Mikania</taxon>
    </lineage>
</organism>
<sequence>MLLRLQLPRIQSMFFSHYIDLQRYHNTEYWEGIKQGIQSDCANRYKDRKTKLKKHFDKVEGYDNTERAKTKPPEGMNPDAWVRVIEELFTTPTYQKRSQANSANRSKQLYGSYHGTQSYAQRRYTEVQETGVAKHVEGWKEMHCKGSSGWYNEMAETHWGKIMDEKNKSMSSSGGDDTPINEVEILERSLGQRRGHIRGVGRTVKSVTPDFAQSMSYTPPNQDLHNELLQANARWQEQQEINLRMQQQINELMSRQKAFDNPFENTYKPTFEEEEEGDDDDDDDDDDSE</sequence>
<evidence type="ECO:0000313" key="3">
    <source>
        <dbReference type="Proteomes" id="UP000326396"/>
    </source>
</evidence>
<proteinExistence type="predicted"/>
<protein>
    <submittedName>
        <fullName evidence="2">Uncharacterized protein</fullName>
    </submittedName>
</protein>
<dbReference type="Proteomes" id="UP000326396">
    <property type="component" value="Linkage Group LG1"/>
</dbReference>
<evidence type="ECO:0000313" key="2">
    <source>
        <dbReference type="EMBL" id="KAD7478530.1"/>
    </source>
</evidence>
<gene>
    <name evidence="2" type="ORF">E3N88_01666</name>
</gene>
<dbReference type="AlphaFoldDB" id="A0A5N6Q4B8"/>
<dbReference type="EMBL" id="SZYD01000001">
    <property type="protein sequence ID" value="KAD7478530.1"/>
    <property type="molecule type" value="Genomic_DNA"/>
</dbReference>
<evidence type="ECO:0000256" key="1">
    <source>
        <dbReference type="SAM" id="MobiDB-lite"/>
    </source>
</evidence>
<dbReference type="OrthoDB" id="1921870at2759"/>
<feature type="region of interest" description="Disordered" evidence="1">
    <location>
        <begin position="254"/>
        <end position="289"/>
    </location>
</feature>
<comment type="caution">
    <text evidence="2">The sequence shown here is derived from an EMBL/GenBank/DDBJ whole genome shotgun (WGS) entry which is preliminary data.</text>
</comment>
<keyword evidence="3" id="KW-1185">Reference proteome</keyword>
<accession>A0A5N6Q4B8</accession>
<reference evidence="2 3" key="1">
    <citation type="submission" date="2019-05" db="EMBL/GenBank/DDBJ databases">
        <title>Mikania micrantha, genome provides insights into the molecular mechanism of rapid growth.</title>
        <authorList>
            <person name="Liu B."/>
        </authorList>
    </citation>
    <scope>NUCLEOTIDE SEQUENCE [LARGE SCALE GENOMIC DNA]</scope>
    <source>
        <strain evidence="2">NLD-2019</strain>
        <tissue evidence="2">Leaf</tissue>
    </source>
</reference>